<protein>
    <submittedName>
        <fullName evidence="1">Uncharacterized protein</fullName>
    </submittedName>
</protein>
<evidence type="ECO:0000313" key="1">
    <source>
        <dbReference type="EMBL" id="KAH3856537.1"/>
    </source>
</evidence>
<reference evidence="1" key="2">
    <citation type="submission" date="2020-11" db="EMBL/GenBank/DDBJ databases">
        <authorList>
            <person name="McCartney M.A."/>
            <person name="Auch B."/>
            <person name="Kono T."/>
            <person name="Mallez S."/>
            <person name="Becker A."/>
            <person name="Gohl D.M."/>
            <person name="Silverstein K.A.T."/>
            <person name="Koren S."/>
            <person name="Bechman K.B."/>
            <person name="Herman A."/>
            <person name="Abrahante J.E."/>
            <person name="Garbe J."/>
        </authorList>
    </citation>
    <scope>NUCLEOTIDE SEQUENCE</scope>
    <source>
        <strain evidence="1">Duluth1</strain>
        <tissue evidence="1">Whole animal</tissue>
    </source>
</reference>
<accession>A0A9D4LDC7</accession>
<name>A0A9D4LDC7_DREPO</name>
<organism evidence="1 2">
    <name type="scientific">Dreissena polymorpha</name>
    <name type="common">Zebra mussel</name>
    <name type="synonym">Mytilus polymorpha</name>
    <dbReference type="NCBI Taxonomy" id="45954"/>
    <lineage>
        <taxon>Eukaryota</taxon>
        <taxon>Metazoa</taxon>
        <taxon>Spiralia</taxon>
        <taxon>Lophotrochozoa</taxon>
        <taxon>Mollusca</taxon>
        <taxon>Bivalvia</taxon>
        <taxon>Autobranchia</taxon>
        <taxon>Heteroconchia</taxon>
        <taxon>Euheterodonta</taxon>
        <taxon>Imparidentia</taxon>
        <taxon>Neoheterodontei</taxon>
        <taxon>Myida</taxon>
        <taxon>Dreissenoidea</taxon>
        <taxon>Dreissenidae</taxon>
        <taxon>Dreissena</taxon>
    </lineage>
</organism>
<comment type="caution">
    <text evidence="1">The sequence shown here is derived from an EMBL/GenBank/DDBJ whole genome shotgun (WGS) entry which is preliminary data.</text>
</comment>
<keyword evidence="2" id="KW-1185">Reference proteome</keyword>
<dbReference type="AlphaFoldDB" id="A0A9D4LDC7"/>
<gene>
    <name evidence="1" type="ORF">DPMN_099127</name>
</gene>
<reference evidence="1" key="1">
    <citation type="journal article" date="2019" name="bioRxiv">
        <title>The Genome of the Zebra Mussel, Dreissena polymorpha: A Resource for Invasive Species Research.</title>
        <authorList>
            <person name="McCartney M.A."/>
            <person name="Auch B."/>
            <person name="Kono T."/>
            <person name="Mallez S."/>
            <person name="Zhang Y."/>
            <person name="Obille A."/>
            <person name="Becker A."/>
            <person name="Abrahante J.E."/>
            <person name="Garbe J."/>
            <person name="Badalamenti J.P."/>
            <person name="Herman A."/>
            <person name="Mangelson H."/>
            <person name="Liachko I."/>
            <person name="Sullivan S."/>
            <person name="Sone E.D."/>
            <person name="Koren S."/>
            <person name="Silverstein K.A.T."/>
            <person name="Beckman K.B."/>
            <person name="Gohl D.M."/>
        </authorList>
    </citation>
    <scope>NUCLEOTIDE SEQUENCE</scope>
    <source>
        <strain evidence="1">Duluth1</strain>
        <tissue evidence="1">Whole animal</tissue>
    </source>
</reference>
<evidence type="ECO:0000313" key="2">
    <source>
        <dbReference type="Proteomes" id="UP000828390"/>
    </source>
</evidence>
<sequence length="85" mass="9963">MTWKRHVDQLRATELQNYSGINSPVLTPSKTTFNAANENVSKLKPARKPMEINEYRDNRSNDTNLRLPERCYALRNRRPPACLQY</sequence>
<dbReference type="EMBL" id="JAIWYP010000003">
    <property type="protein sequence ID" value="KAH3856537.1"/>
    <property type="molecule type" value="Genomic_DNA"/>
</dbReference>
<dbReference type="Proteomes" id="UP000828390">
    <property type="component" value="Unassembled WGS sequence"/>
</dbReference>
<proteinExistence type="predicted"/>